<name>A0A454D2K3_VIBHA</name>
<feature type="non-terminal residue" evidence="1">
    <location>
        <position position="1"/>
    </location>
</feature>
<dbReference type="EMBL" id="AJSR01000527">
    <property type="protein sequence ID" value="EKM32871.1"/>
    <property type="molecule type" value="Genomic_DNA"/>
</dbReference>
<protein>
    <submittedName>
        <fullName evidence="1">Uncharacterized protein</fullName>
    </submittedName>
</protein>
<dbReference type="Proteomes" id="UP000008367">
    <property type="component" value="Unassembled WGS sequence"/>
</dbReference>
<dbReference type="AlphaFoldDB" id="A0A454D2K3"/>
<organism evidence="1 2">
    <name type="scientific">Vibrio harveyi</name>
    <name type="common">Beneckea harveyi</name>
    <dbReference type="NCBI Taxonomy" id="669"/>
    <lineage>
        <taxon>Bacteria</taxon>
        <taxon>Pseudomonadati</taxon>
        <taxon>Pseudomonadota</taxon>
        <taxon>Gammaproteobacteria</taxon>
        <taxon>Vibrionales</taxon>
        <taxon>Vibrionaceae</taxon>
        <taxon>Vibrio</taxon>
    </lineage>
</organism>
<accession>A0A454D2K3</accession>
<proteinExistence type="predicted"/>
<comment type="caution">
    <text evidence="1">The sequence shown here is derived from an EMBL/GenBank/DDBJ whole genome shotgun (WGS) entry which is preliminary data.</text>
</comment>
<evidence type="ECO:0000313" key="2">
    <source>
        <dbReference type="Proteomes" id="UP000008367"/>
    </source>
</evidence>
<evidence type="ECO:0000313" key="1">
    <source>
        <dbReference type="EMBL" id="EKM32871.1"/>
    </source>
</evidence>
<sequence>SVPSSFEIKVFSSTSVLPSTICSENNFGSDNAATTFTLAASPLFVVFTVKTGKSSPHINAISSVGETIRS</sequence>
<reference evidence="1 2" key="1">
    <citation type="submission" date="2012-10" db="EMBL/GenBank/DDBJ databases">
        <title>Genome sequence of Vibrio Cholerae HENC-02.</title>
        <authorList>
            <person name="Eppinger M."/>
            <person name="Hasan N.A."/>
            <person name="Sengamalay N."/>
            <person name="Hine E."/>
            <person name="Su Q."/>
            <person name="Daugherty S.C."/>
            <person name="Young S."/>
            <person name="Sadzewicz L."/>
            <person name="Tallon L."/>
            <person name="Cebula T.A."/>
            <person name="Ravel J."/>
            <person name="Colwell R.R."/>
        </authorList>
    </citation>
    <scope>NUCLEOTIDE SEQUENCE [LARGE SCALE GENOMIC DNA]</scope>
    <source>
        <strain evidence="1 2">HENC-02</strain>
    </source>
</reference>
<gene>
    <name evidence="1" type="ORF">VCHENC02_1609B</name>
</gene>